<sequence>MTGIDMLLKACTPAPHGHDDKTVYDASYRLAKELLHTDFALTQDILAQNPILEGIGELTSERISGRNLVAEPYKLNAYTEGGFFKAHRDTPKSSEQVGTLIICLPSAFTGGSLRISHKGQDQIIDWAEAASNFQGNALPWVFLFSDVEHEVYPVTSGVRLTLAYDVF</sequence>
<dbReference type="OrthoDB" id="27483at2759"/>
<dbReference type="Gene3D" id="2.60.120.620">
    <property type="entry name" value="q2cbj1_9rhob like domain"/>
    <property type="match status" value="1"/>
</dbReference>
<dbReference type="PROSITE" id="PS51471">
    <property type="entry name" value="FE2OG_OXY"/>
    <property type="match status" value="1"/>
</dbReference>
<dbReference type="Proteomes" id="UP000054279">
    <property type="component" value="Unassembled WGS sequence"/>
</dbReference>
<keyword evidence="3" id="KW-1185">Reference proteome</keyword>
<gene>
    <name evidence="2" type="ORF">M422DRAFT_173710</name>
</gene>
<feature type="non-terminal residue" evidence="2">
    <location>
        <position position="167"/>
    </location>
</feature>
<dbReference type="InterPro" id="IPR044862">
    <property type="entry name" value="Pro_4_hyd_alph_FE2OG_OXY"/>
</dbReference>
<dbReference type="HOGENOM" id="CLU_019613_0_1_1"/>
<protein>
    <recommendedName>
        <fullName evidence="1">Fe2OG dioxygenase domain-containing protein</fullName>
    </recommendedName>
</protein>
<dbReference type="PANTHER" id="PTHR33099:SF14">
    <property type="entry name" value="PROLYL 4-HYDROXYLASE ALPHA SUBUNIT FE(2+) 2OG DIOXYGENASE DOMAIN-CONTAINING PROTEIN"/>
    <property type="match status" value="1"/>
</dbReference>
<evidence type="ECO:0000313" key="3">
    <source>
        <dbReference type="Proteomes" id="UP000054279"/>
    </source>
</evidence>
<dbReference type="EMBL" id="KN837144">
    <property type="protein sequence ID" value="KIJ40410.1"/>
    <property type="molecule type" value="Genomic_DNA"/>
</dbReference>
<proteinExistence type="predicted"/>
<evidence type="ECO:0000313" key="2">
    <source>
        <dbReference type="EMBL" id="KIJ40410.1"/>
    </source>
</evidence>
<evidence type="ECO:0000259" key="1">
    <source>
        <dbReference type="PROSITE" id="PS51471"/>
    </source>
</evidence>
<name>A0A0C9VQF0_SPHS4</name>
<dbReference type="Pfam" id="PF13640">
    <property type="entry name" value="2OG-FeII_Oxy_3"/>
    <property type="match status" value="1"/>
</dbReference>
<feature type="domain" description="Fe2OG dioxygenase" evidence="1">
    <location>
        <begin position="69"/>
        <end position="167"/>
    </location>
</feature>
<reference evidence="2 3" key="1">
    <citation type="submission" date="2014-06" db="EMBL/GenBank/DDBJ databases">
        <title>Evolutionary Origins and Diversification of the Mycorrhizal Mutualists.</title>
        <authorList>
            <consortium name="DOE Joint Genome Institute"/>
            <consortium name="Mycorrhizal Genomics Consortium"/>
            <person name="Kohler A."/>
            <person name="Kuo A."/>
            <person name="Nagy L.G."/>
            <person name="Floudas D."/>
            <person name="Copeland A."/>
            <person name="Barry K.W."/>
            <person name="Cichocki N."/>
            <person name="Veneault-Fourrey C."/>
            <person name="LaButti K."/>
            <person name="Lindquist E.A."/>
            <person name="Lipzen A."/>
            <person name="Lundell T."/>
            <person name="Morin E."/>
            <person name="Murat C."/>
            <person name="Riley R."/>
            <person name="Ohm R."/>
            <person name="Sun H."/>
            <person name="Tunlid A."/>
            <person name="Henrissat B."/>
            <person name="Grigoriev I.V."/>
            <person name="Hibbett D.S."/>
            <person name="Martin F."/>
        </authorList>
    </citation>
    <scope>NUCLEOTIDE SEQUENCE [LARGE SCALE GENOMIC DNA]</scope>
    <source>
        <strain evidence="2 3">SS14</strain>
    </source>
</reference>
<organism evidence="2 3">
    <name type="scientific">Sphaerobolus stellatus (strain SS14)</name>
    <dbReference type="NCBI Taxonomy" id="990650"/>
    <lineage>
        <taxon>Eukaryota</taxon>
        <taxon>Fungi</taxon>
        <taxon>Dikarya</taxon>
        <taxon>Basidiomycota</taxon>
        <taxon>Agaricomycotina</taxon>
        <taxon>Agaricomycetes</taxon>
        <taxon>Phallomycetidae</taxon>
        <taxon>Geastrales</taxon>
        <taxon>Sphaerobolaceae</taxon>
        <taxon>Sphaerobolus</taxon>
    </lineage>
</organism>
<dbReference type="AlphaFoldDB" id="A0A0C9VQF0"/>
<dbReference type="InterPro" id="IPR005123">
    <property type="entry name" value="Oxoglu/Fe-dep_dioxygenase_dom"/>
</dbReference>
<dbReference type="PANTHER" id="PTHR33099">
    <property type="entry name" value="FE2OG DIOXYGENASE DOMAIN-CONTAINING PROTEIN"/>
    <property type="match status" value="1"/>
</dbReference>
<accession>A0A0C9VQF0</accession>